<evidence type="ECO:0000256" key="10">
    <source>
        <dbReference type="ARBA" id="ARBA00022840"/>
    </source>
</evidence>
<feature type="transmembrane region" description="Helical" evidence="14">
    <location>
        <begin position="12"/>
        <end position="36"/>
    </location>
</feature>
<keyword evidence="11 14" id="KW-1133">Transmembrane helix</keyword>
<feature type="domain" description="PAS" evidence="16">
    <location>
        <begin position="264"/>
        <end position="342"/>
    </location>
</feature>
<dbReference type="InterPro" id="IPR000014">
    <property type="entry name" value="PAS"/>
</dbReference>
<proteinExistence type="predicted"/>
<evidence type="ECO:0000256" key="11">
    <source>
        <dbReference type="ARBA" id="ARBA00022989"/>
    </source>
</evidence>
<comment type="caution">
    <text evidence="19">The sequence shown here is derived from an EMBL/GenBank/DDBJ whole genome shotgun (WGS) entry which is preliminary data.</text>
</comment>
<dbReference type="Pfam" id="PF02518">
    <property type="entry name" value="HATPase_c"/>
    <property type="match status" value="1"/>
</dbReference>
<feature type="domain" description="HAMP" evidence="18">
    <location>
        <begin position="207"/>
        <end position="259"/>
    </location>
</feature>
<evidence type="ECO:0000256" key="14">
    <source>
        <dbReference type="SAM" id="Phobius"/>
    </source>
</evidence>
<dbReference type="InterPro" id="IPR036097">
    <property type="entry name" value="HisK_dim/P_sf"/>
</dbReference>
<dbReference type="SUPFAM" id="SSF55874">
    <property type="entry name" value="ATPase domain of HSP90 chaperone/DNA topoisomerase II/histidine kinase"/>
    <property type="match status" value="1"/>
</dbReference>
<evidence type="ECO:0000256" key="12">
    <source>
        <dbReference type="ARBA" id="ARBA00023012"/>
    </source>
</evidence>
<dbReference type="CDD" id="cd06225">
    <property type="entry name" value="HAMP"/>
    <property type="match status" value="1"/>
</dbReference>
<dbReference type="PANTHER" id="PTHR45453">
    <property type="entry name" value="PHOSPHATE REGULON SENSOR PROTEIN PHOR"/>
    <property type="match status" value="1"/>
</dbReference>
<dbReference type="Pfam" id="PF23846">
    <property type="entry name" value="Cache_WalK"/>
    <property type="match status" value="1"/>
</dbReference>
<dbReference type="InterPro" id="IPR049814">
    <property type="entry name" value="Resp_reg_WalK"/>
</dbReference>
<dbReference type="SUPFAM" id="SSF158472">
    <property type="entry name" value="HAMP domain-like"/>
    <property type="match status" value="1"/>
</dbReference>
<evidence type="ECO:0000256" key="8">
    <source>
        <dbReference type="ARBA" id="ARBA00022741"/>
    </source>
</evidence>
<dbReference type="PRINTS" id="PR00344">
    <property type="entry name" value="BCTRLSENSOR"/>
</dbReference>
<dbReference type="PROSITE" id="PS50112">
    <property type="entry name" value="PAS"/>
    <property type="match status" value="1"/>
</dbReference>
<keyword evidence="13 14" id="KW-0472">Membrane</keyword>
<evidence type="ECO:0000256" key="6">
    <source>
        <dbReference type="ARBA" id="ARBA00022679"/>
    </source>
</evidence>
<sequence length="613" mass="68934">MMRKVLGFFRSFQFKLIFIYVMLLLIALQIIGVIFMDQLEDQFVNNHQEALADQMNLLEYNVGQVLMEDRDDEDSNEISEDLNDLFLRYEVNSNINIQVVDTQQNILANNQSSSQGVGQVNTEIIVSQALLDNENDEIMLDQETGERMRVMAQPVRDEEADEVIGAVYMEASMEEIYDEIGEINNILMTSAAAALIITAFIGILLSRTITRPVMDMQKQAAVMGKGDFSRRVRVYGNDEIGELASAFNTLSMNLKEANARTEGERRKLSSVLSHMTDGVIATNELGQVILLNRQAELLLSMSSEEAMGQSLPAILQLSDHLAPSDLYDLSESMILDFSDEQGDYLLEASFSVIRNDDGPVTGLITVLHDVTEQEKMDRERREFVSNVSHELRTPLTTLKSYMEALEDGAIVDQDLAPRFLKVTQNETDRMIRLVNDLLQLSKMDRQDLYIQTKDTDVTQWMNEVVDRFDMVVKDKNITFTRDFSEIPIHAVMDRDKMTQVVDNIISNAIKYSPEGGTVTVGSHIENGGAQIYIQDEGMGIPLKNQHKIFERFYRVDKARARNLGGTGLGLAIAKEIVVAHGGTINVSSEYHQGTRITIFLPSHFNPEAGDQSG</sequence>
<comment type="catalytic activity">
    <reaction evidence="1">
        <text>ATP + protein L-histidine = ADP + protein N-phospho-L-histidine.</text>
        <dbReference type="EC" id="2.7.13.3"/>
    </reaction>
</comment>
<dbReference type="Gene3D" id="3.30.450.20">
    <property type="entry name" value="PAS domain"/>
    <property type="match status" value="2"/>
</dbReference>
<evidence type="ECO:0000313" key="20">
    <source>
        <dbReference type="Proteomes" id="UP000568839"/>
    </source>
</evidence>
<reference evidence="19 20" key="1">
    <citation type="submission" date="2020-08" db="EMBL/GenBank/DDBJ databases">
        <title>Genomic Encyclopedia of Type Strains, Phase IV (KMG-IV): sequencing the most valuable type-strain genomes for metagenomic binning, comparative biology and taxonomic classification.</title>
        <authorList>
            <person name="Goeker M."/>
        </authorList>
    </citation>
    <scope>NUCLEOTIDE SEQUENCE [LARGE SCALE GENOMIC DNA]</scope>
    <source>
        <strain evidence="19 20">DSM 21769</strain>
    </source>
</reference>
<dbReference type="CDD" id="cd00082">
    <property type="entry name" value="HisKA"/>
    <property type="match status" value="1"/>
</dbReference>
<name>A0A841PP06_9BACL</name>
<feature type="domain" description="PAC" evidence="17">
    <location>
        <begin position="328"/>
        <end position="382"/>
    </location>
</feature>
<dbReference type="AlphaFoldDB" id="A0A841PP06"/>
<dbReference type="NCBIfam" id="NF033092">
    <property type="entry name" value="HK_WalK"/>
    <property type="match status" value="1"/>
</dbReference>
<keyword evidence="6 19" id="KW-0808">Transferase</keyword>
<dbReference type="GO" id="GO:0004721">
    <property type="term" value="F:phosphoprotein phosphatase activity"/>
    <property type="evidence" value="ECO:0007669"/>
    <property type="project" value="TreeGrafter"/>
</dbReference>
<gene>
    <name evidence="19" type="ORF">HNR44_002550</name>
</gene>
<dbReference type="CDD" id="cd00075">
    <property type="entry name" value="HATPase"/>
    <property type="match status" value="1"/>
</dbReference>
<dbReference type="InterPro" id="IPR057640">
    <property type="entry name" value="Cache_WalK"/>
</dbReference>
<evidence type="ECO:0000259" key="17">
    <source>
        <dbReference type="PROSITE" id="PS50113"/>
    </source>
</evidence>
<keyword evidence="9 19" id="KW-0418">Kinase</keyword>
<dbReference type="Pfam" id="PF13426">
    <property type="entry name" value="PAS_9"/>
    <property type="match status" value="1"/>
</dbReference>
<evidence type="ECO:0000256" key="13">
    <source>
        <dbReference type="ARBA" id="ARBA00023136"/>
    </source>
</evidence>
<dbReference type="GO" id="GO:0005524">
    <property type="term" value="F:ATP binding"/>
    <property type="evidence" value="ECO:0007669"/>
    <property type="project" value="UniProtKB-KW"/>
</dbReference>
<evidence type="ECO:0000313" key="19">
    <source>
        <dbReference type="EMBL" id="MBB6450567.1"/>
    </source>
</evidence>
<dbReference type="RefSeq" id="WP_343069492.1">
    <property type="nucleotide sequence ID" value="NZ_JACHHJ010000003.1"/>
</dbReference>
<dbReference type="NCBIfam" id="TIGR00229">
    <property type="entry name" value="sensory_box"/>
    <property type="match status" value="1"/>
</dbReference>
<keyword evidence="7 14" id="KW-0812">Transmembrane</keyword>
<dbReference type="Pfam" id="PF00672">
    <property type="entry name" value="HAMP"/>
    <property type="match status" value="1"/>
</dbReference>
<evidence type="ECO:0000256" key="5">
    <source>
        <dbReference type="ARBA" id="ARBA00022553"/>
    </source>
</evidence>
<evidence type="ECO:0000256" key="3">
    <source>
        <dbReference type="ARBA" id="ARBA00012438"/>
    </source>
</evidence>
<dbReference type="SMART" id="SM00304">
    <property type="entry name" value="HAMP"/>
    <property type="match status" value="2"/>
</dbReference>
<keyword evidence="12" id="KW-0902">Two-component regulatory system</keyword>
<evidence type="ECO:0000259" key="15">
    <source>
        <dbReference type="PROSITE" id="PS50109"/>
    </source>
</evidence>
<dbReference type="InterPro" id="IPR050351">
    <property type="entry name" value="BphY/WalK/GraS-like"/>
</dbReference>
<dbReference type="InterPro" id="IPR003661">
    <property type="entry name" value="HisK_dim/P_dom"/>
</dbReference>
<evidence type="ECO:0000256" key="4">
    <source>
        <dbReference type="ARBA" id="ARBA00022475"/>
    </source>
</evidence>
<dbReference type="SUPFAM" id="SSF55785">
    <property type="entry name" value="PYP-like sensor domain (PAS domain)"/>
    <property type="match status" value="1"/>
</dbReference>
<dbReference type="SUPFAM" id="SSF47384">
    <property type="entry name" value="Homodimeric domain of signal transducing histidine kinase"/>
    <property type="match status" value="1"/>
</dbReference>
<dbReference type="PROSITE" id="PS50109">
    <property type="entry name" value="HIS_KIN"/>
    <property type="match status" value="1"/>
</dbReference>
<evidence type="ECO:0000259" key="16">
    <source>
        <dbReference type="PROSITE" id="PS50112"/>
    </source>
</evidence>
<dbReference type="Gene3D" id="1.10.287.130">
    <property type="match status" value="1"/>
</dbReference>
<evidence type="ECO:0000256" key="2">
    <source>
        <dbReference type="ARBA" id="ARBA00004651"/>
    </source>
</evidence>
<keyword evidence="5" id="KW-0597">Phosphoprotein</keyword>
<feature type="domain" description="Histidine kinase" evidence="15">
    <location>
        <begin position="386"/>
        <end position="604"/>
    </location>
</feature>
<dbReference type="GO" id="GO:0000155">
    <property type="term" value="F:phosphorelay sensor kinase activity"/>
    <property type="evidence" value="ECO:0007669"/>
    <property type="project" value="InterPro"/>
</dbReference>
<dbReference type="Gene3D" id="1.10.8.500">
    <property type="entry name" value="HAMP domain in histidine kinase"/>
    <property type="match status" value="1"/>
</dbReference>
<keyword evidence="10" id="KW-0067">ATP-binding</keyword>
<dbReference type="Proteomes" id="UP000568839">
    <property type="component" value="Unassembled WGS sequence"/>
</dbReference>
<dbReference type="PROSITE" id="PS50113">
    <property type="entry name" value="PAC"/>
    <property type="match status" value="1"/>
</dbReference>
<dbReference type="InterPro" id="IPR000700">
    <property type="entry name" value="PAS-assoc_C"/>
</dbReference>
<dbReference type="FunFam" id="3.30.565.10:FF:000006">
    <property type="entry name" value="Sensor histidine kinase WalK"/>
    <property type="match status" value="1"/>
</dbReference>
<dbReference type="InterPro" id="IPR003594">
    <property type="entry name" value="HATPase_dom"/>
</dbReference>
<dbReference type="SMART" id="SM00387">
    <property type="entry name" value="HATPase_c"/>
    <property type="match status" value="1"/>
</dbReference>
<dbReference type="InterPro" id="IPR004358">
    <property type="entry name" value="Sig_transdc_His_kin-like_C"/>
</dbReference>
<comment type="subcellular location">
    <subcellularLocation>
        <location evidence="2">Cell membrane</location>
        <topology evidence="2">Multi-pass membrane protein</topology>
    </subcellularLocation>
</comment>
<keyword evidence="4" id="KW-1003">Cell membrane</keyword>
<dbReference type="SMART" id="SM00091">
    <property type="entry name" value="PAS"/>
    <property type="match status" value="1"/>
</dbReference>
<evidence type="ECO:0000256" key="7">
    <source>
        <dbReference type="ARBA" id="ARBA00022692"/>
    </source>
</evidence>
<keyword evidence="20" id="KW-1185">Reference proteome</keyword>
<dbReference type="InterPro" id="IPR005467">
    <property type="entry name" value="His_kinase_dom"/>
</dbReference>
<dbReference type="Gene3D" id="3.30.565.10">
    <property type="entry name" value="Histidine kinase-like ATPase, C-terminal domain"/>
    <property type="match status" value="1"/>
</dbReference>
<dbReference type="InterPro" id="IPR035965">
    <property type="entry name" value="PAS-like_dom_sf"/>
</dbReference>
<dbReference type="FunFam" id="1.10.287.130:FF:000001">
    <property type="entry name" value="Two-component sensor histidine kinase"/>
    <property type="match status" value="1"/>
</dbReference>
<dbReference type="CDD" id="cd00130">
    <property type="entry name" value="PAS"/>
    <property type="match status" value="1"/>
</dbReference>
<keyword evidence="8" id="KW-0547">Nucleotide-binding</keyword>
<protein>
    <recommendedName>
        <fullName evidence="3">histidine kinase</fullName>
        <ecNumber evidence="3">2.7.13.3</ecNumber>
    </recommendedName>
</protein>
<organism evidence="19 20">
    <name type="scientific">Geomicrobium halophilum</name>
    <dbReference type="NCBI Taxonomy" id="549000"/>
    <lineage>
        <taxon>Bacteria</taxon>
        <taxon>Bacillati</taxon>
        <taxon>Bacillota</taxon>
        <taxon>Bacilli</taxon>
        <taxon>Bacillales</taxon>
        <taxon>Geomicrobium</taxon>
    </lineage>
</organism>
<evidence type="ECO:0000256" key="9">
    <source>
        <dbReference type="ARBA" id="ARBA00022777"/>
    </source>
</evidence>
<dbReference type="InterPro" id="IPR003660">
    <property type="entry name" value="HAMP_dom"/>
</dbReference>
<evidence type="ECO:0000259" key="18">
    <source>
        <dbReference type="PROSITE" id="PS50885"/>
    </source>
</evidence>
<accession>A0A841PP06</accession>
<dbReference type="EMBL" id="JACHHJ010000003">
    <property type="protein sequence ID" value="MBB6450567.1"/>
    <property type="molecule type" value="Genomic_DNA"/>
</dbReference>
<dbReference type="PANTHER" id="PTHR45453:SF1">
    <property type="entry name" value="PHOSPHATE REGULON SENSOR PROTEIN PHOR"/>
    <property type="match status" value="1"/>
</dbReference>
<dbReference type="SMART" id="SM00388">
    <property type="entry name" value="HisKA"/>
    <property type="match status" value="1"/>
</dbReference>
<dbReference type="InterPro" id="IPR036890">
    <property type="entry name" value="HATPase_C_sf"/>
</dbReference>
<evidence type="ECO:0000256" key="1">
    <source>
        <dbReference type="ARBA" id="ARBA00000085"/>
    </source>
</evidence>
<dbReference type="GO" id="GO:0005886">
    <property type="term" value="C:plasma membrane"/>
    <property type="evidence" value="ECO:0007669"/>
    <property type="project" value="UniProtKB-SubCell"/>
</dbReference>
<dbReference type="Pfam" id="PF00512">
    <property type="entry name" value="HisKA"/>
    <property type="match status" value="1"/>
</dbReference>
<dbReference type="GO" id="GO:0016036">
    <property type="term" value="P:cellular response to phosphate starvation"/>
    <property type="evidence" value="ECO:0007669"/>
    <property type="project" value="TreeGrafter"/>
</dbReference>
<dbReference type="PROSITE" id="PS50885">
    <property type="entry name" value="HAMP"/>
    <property type="match status" value="1"/>
</dbReference>
<dbReference type="EC" id="2.7.13.3" evidence="3"/>